<accession>A0A0E9QKV0</accession>
<reference evidence="1" key="2">
    <citation type="journal article" date="2015" name="Fish Shellfish Immunol.">
        <title>Early steps in the European eel (Anguilla anguilla)-Vibrio vulnificus interaction in the gills: Role of the RtxA13 toxin.</title>
        <authorList>
            <person name="Callol A."/>
            <person name="Pajuelo D."/>
            <person name="Ebbesson L."/>
            <person name="Teles M."/>
            <person name="MacKenzie S."/>
            <person name="Amaro C."/>
        </authorList>
    </citation>
    <scope>NUCLEOTIDE SEQUENCE</scope>
</reference>
<dbReference type="AlphaFoldDB" id="A0A0E9QKV0"/>
<proteinExistence type="predicted"/>
<protein>
    <submittedName>
        <fullName evidence="1">Uncharacterized protein</fullName>
    </submittedName>
</protein>
<name>A0A0E9QKV0_ANGAN</name>
<evidence type="ECO:0000313" key="1">
    <source>
        <dbReference type="EMBL" id="JAH17511.1"/>
    </source>
</evidence>
<organism evidence="1">
    <name type="scientific">Anguilla anguilla</name>
    <name type="common">European freshwater eel</name>
    <name type="synonym">Muraena anguilla</name>
    <dbReference type="NCBI Taxonomy" id="7936"/>
    <lineage>
        <taxon>Eukaryota</taxon>
        <taxon>Metazoa</taxon>
        <taxon>Chordata</taxon>
        <taxon>Craniata</taxon>
        <taxon>Vertebrata</taxon>
        <taxon>Euteleostomi</taxon>
        <taxon>Actinopterygii</taxon>
        <taxon>Neopterygii</taxon>
        <taxon>Teleostei</taxon>
        <taxon>Anguilliformes</taxon>
        <taxon>Anguillidae</taxon>
        <taxon>Anguilla</taxon>
    </lineage>
</organism>
<sequence length="50" mass="6014">MVSKTVSQNKEEFEKLYCTFHKLTEDRPFLELISREVFCVGLRLITRQHL</sequence>
<reference evidence="1" key="1">
    <citation type="submission" date="2014-11" db="EMBL/GenBank/DDBJ databases">
        <authorList>
            <person name="Amaro Gonzalez C."/>
        </authorList>
    </citation>
    <scope>NUCLEOTIDE SEQUENCE</scope>
</reference>
<dbReference type="EMBL" id="GBXM01091066">
    <property type="protein sequence ID" value="JAH17511.1"/>
    <property type="molecule type" value="Transcribed_RNA"/>
</dbReference>